<dbReference type="GO" id="GO:0009100">
    <property type="term" value="P:glycoprotein metabolic process"/>
    <property type="evidence" value="ECO:0007669"/>
    <property type="project" value="UniProtKB-ARBA"/>
</dbReference>
<dbReference type="AlphaFoldDB" id="A0A1L9RJX3"/>
<dbReference type="OrthoDB" id="444255at2759"/>
<reference evidence="7" key="1">
    <citation type="journal article" date="2017" name="Genome Biol.">
        <title>Comparative genomics reveals high biological diversity and specific adaptations in the industrially and medically important fungal genus Aspergillus.</title>
        <authorList>
            <person name="de Vries R.P."/>
            <person name="Riley R."/>
            <person name="Wiebenga A."/>
            <person name="Aguilar-Osorio G."/>
            <person name="Amillis S."/>
            <person name="Uchima C.A."/>
            <person name="Anderluh G."/>
            <person name="Asadollahi M."/>
            <person name="Askin M."/>
            <person name="Barry K."/>
            <person name="Battaglia E."/>
            <person name="Bayram O."/>
            <person name="Benocci T."/>
            <person name="Braus-Stromeyer S.A."/>
            <person name="Caldana C."/>
            <person name="Canovas D."/>
            <person name="Cerqueira G.C."/>
            <person name="Chen F."/>
            <person name="Chen W."/>
            <person name="Choi C."/>
            <person name="Clum A."/>
            <person name="Dos Santos R.A."/>
            <person name="Damasio A.R."/>
            <person name="Diallinas G."/>
            <person name="Emri T."/>
            <person name="Fekete E."/>
            <person name="Flipphi M."/>
            <person name="Freyberg S."/>
            <person name="Gallo A."/>
            <person name="Gournas C."/>
            <person name="Habgood R."/>
            <person name="Hainaut M."/>
            <person name="Harispe M.L."/>
            <person name="Henrissat B."/>
            <person name="Hilden K.S."/>
            <person name="Hope R."/>
            <person name="Hossain A."/>
            <person name="Karabika E."/>
            <person name="Karaffa L."/>
            <person name="Karanyi Z."/>
            <person name="Krasevec N."/>
            <person name="Kuo A."/>
            <person name="Kusch H."/>
            <person name="LaButti K."/>
            <person name="Lagendijk E.L."/>
            <person name="Lapidus A."/>
            <person name="Levasseur A."/>
            <person name="Lindquist E."/>
            <person name="Lipzen A."/>
            <person name="Logrieco A.F."/>
            <person name="MacCabe A."/>
            <person name="Maekelae M.R."/>
            <person name="Malavazi I."/>
            <person name="Melin P."/>
            <person name="Meyer V."/>
            <person name="Mielnichuk N."/>
            <person name="Miskei M."/>
            <person name="Molnar A.P."/>
            <person name="Mule G."/>
            <person name="Ngan C.Y."/>
            <person name="Orejas M."/>
            <person name="Orosz E."/>
            <person name="Ouedraogo J.P."/>
            <person name="Overkamp K.M."/>
            <person name="Park H.-S."/>
            <person name="Perrone G."/>
            <person name="Piumi F."/>
            <person name="Punt P.J."/>
            <person name="Ram A.F."/>
            <person name="Ramon A."/>
            <person name="Rauscher S."/>
            <person name="Record E."/>
            <person name="Riano-Pachon D.M."/>
            <person name="Robert V."/>
            <person name="Roehrig J."/>
            <person name="Ruller R."/>
            <person name="Salamov A."/>
            <person name="Salih N.S."/>
            <person name="Samson R.A."/>
            <person name="Sandor E."/>
            <person name="Sanguinetti M."/>
            <person name="Schuetze T."/>
            <person name="Sepcic K."/>
            <person name="Shelest E."/>
            <person name="Sherlock G."/>
            <person name="Sophianopoulou V."/>
            <person name="Squina F.M."/>
            <person name="Sun H."/>
            <person name="Susca A."/>
            <person name="Todd R.B."/>
            <person name="Tsang A."/>
            <person name="Unkles S.E."/>
            <person name="van de Wiele N."/>
            <person name="van Rossen-Uffink D."/>
            <person name="Oliveira J.V."/>
            <person name="Vesth T.C."/>
            <person name="Visser J."/>
            <person name="Yu J.-H."/>
            <person name="Zhou M."/>
            <person name="Andersen M.R."/>
            <person name="Archer D.B."/>
            <person name="Baker S.E."/>
            <person name="Benoit I."/>
            <person name="Brakhage A.A."/>
            <person name="Braus G.H."/>
            <person name="Fischer R."/>
            <person name="Frisvad J.C."/>
            <person name="Goldman G.H."/>
            <person name="Houbraken J."/>
            <person name="Oakley B."/>
            <person name="Pocsi I."/>
            <person name="Scazzocchio C."/>
            <person name="Seiboth B."/>
            <person name="vanKuyk P.A."/>
            <person name="Wortman J."/>
            <person name="Dyer P.S."/>
            <person name="Grigoriev I.V."/>
        </authorList>
    </citation>
    <scope>NUCLEOTIDE SEQUENCE [LARGE SCALE GENOMIC DNA]</scope>
    <source>
        <strain evidence="7">DTO 134E9</strain>
    </source>
</reference>
<accession>A0A1L9RJX3</accession>
<proteinExistence type="predicted"/>
<evidence type="ECO:0000256" key="3">
    <source>
        <dbReference type="ARBA" id="ARBA00022989"/>
    </source>
</evidence>
<evidence type="ECO:0000313" key="6">
    <source>
        <dbReference type="EMBL" id="OJJ35232.1"/>
    </source>
</evidence>
<dbReference type="PANTHER" id="PTHR15407:SF28">
    <property type="entry name" value="RIBITOL-5-PHOSPHATE TRANSFERASE FKTN"/>
    <property type="match status" value="1"/>
</dbReference>
<dbReference type="VEuPathDB" id="FungiDB:ASPWEDRAFT_111448"/>
<evidence type="ECO:0000256" key="4">
    <source>
        <dbReference type="ARBA" id="ARBA00023136"/>
    </source>
</evidence>
<protein>
    <recommendedName>
        <fullName evidence="5">LicD/FKTN/FKRP nucleotidyltransferase domain-containing protein</fullName>
    </recommendedName>
</protein>
<comment type="subcellular location">
    <subcellularLocation>
        <location evidence="1">Membrane</location>
        <topology evidence="1">Single-pass membrane protein</topology>
    </subcellularLocation>
</comment>
<feature type="domain" description="LicD/FKTN/FKRP nucleotidyltransferase" evidence="5">
    <location>
        <begin position="176"/>
        <end position="214"/>
    </location>
</feature>
<dbReference type="PANTHER" id="PTHR15407">
    <property type="entry name" value="FUKUTIN-RELATED"/>
    <property type="match status" value="1"/>
</dbReference>
<dbReference type="EMBL" id="KV878212">
    <property type="protein sequence ID" value="OJJ35232.1"/>
    <property type="molecule type" value="Genomic_DNA"/>
</dbReference>
<dbReference type="InterPro" id="IPR009644">
    <property type="entry name" value="FKTN/MNN4/W02B3.4-1"/>
</dbReference>
<dbReference type="InterPro" id="IPR007074">
    <property type="entry name" value="LicD/FKTN/FKRP_NTP_transf"/>
</dbReference>
<dbReference type="GO" id="GO:0016020">
    <property type="term" value="C:membrane"/>
    <property type="evidence" value="ECO:0007669"/>
    <property type="project" value="UniProtKB-SubCell"/>
</dbReference>
<keyword evidence="4" id="KW-0472">Membrane</keyword>
<evidence type="ECO:0000256" key="1">
    <source>
        <dbReference type="ARBA" id="ARBA00004167"/>
    </source>
</evidence>
<dbReference type="Proteomes" id="UP000184383">
    <property type="component" value="Unassembled WGS sequence"/>
</dbReference>
<gene>
    <name evidence="6" type="ORF">ASPWEDRAFT_111448</name>
</gene>
<evidence type="ECO:0000259" key="5">
    <source>
        <dbReference type="Pfam" id="PF04991"/>
    </source>
</evidence>
<dbReference type="STRING" id="1073089.A0A1L9RJX3"/>
<keyword evidence="7" id="KW-1185">Reference proteome</keyword>
<dbReference type="GeneID" id="63744095"/>
<evidence type="ECO:0000313" key="7">
    <source>
        <dbReference type="Proteomes" id="UP000184383"/>
    </source>
</evidence>
<keyword evidence="2" id="KW-0812">Transmembrane</keyword>
<organism evidence="6 7">
    <name type="scientific">Aspergillus wentii DTO 134E9</name>
    <dbReference type="NCBI Taxonomy" id="1073089"/>
    <lineage>
        <taxon>Eukaryota</taxon>
        <taxon>Fungi</taxon>
        <taxon>Dikarya</taxon>
        <taxon>Ascomycota</taxon>
        <taxon>Pezizomycotina</taxon>
        <taxon>Eurotiomycetes</taxon>
        <taxon>Eurotiomycetidae</taxon>
        <taxon>Eurotiales</taxon>
        <taxon>Aspergillaceae</taxon>
        <taxon>Aspergillus</taxon>
        <taxon>Aspergillus subgen. Cremei</taxon>
    </lineage>
</organism>
<dbReference type="Pfam" id="PF04991">
    <property type="entry name" value="LicD"/>
    <property type="match status" value="2"/>
</dbReference>
<keyword evidence="3" id="KW-1133">Transmembrane helix</keyword>
<dbReference type="RefSeq" id="XP_040688908.1">
    <property type="nucleotide sequence ID" value="XM_040828247.1"/>
</dbReference>
<name>A0A1L9RJX3_ASPWE</name>
<sequence>MDDHLWQEYGLNTSAEYKYFYEPGSNDTLGHYDARFFNGILDDEKKAEVITRMVRAYLNFFDENGLETWIAHGSLLGWWWNGKMLPWDWDVDTQVSDTTLIHLADLFNQTVVEYSAADSSVKSKYLLDINPWARNHETGLGLNIIDARWIDIGSGLYVDITGLRRTIPEEPYIWQCKNFHRYRTEDLFPLRKTTFEGSSAHVPFRYDAVLIEEYNETAWVATKFHNHTWYPDRAEWVRNGCRNAAG</sequence>
<feature type="domain" description="LicD/FKTN/FKRP nucleotidyltransferase" evidence="5">
    <location>
        <begin position="63"/>
        <end position="172"/>
    </location>
</feature>
<evidence type="ECO:0000256" key="2">
    <source>
        <dbReference type="ARBA" id="ARBA00022692"/>
    </source>
</evidence>